<dbReference type="AlphaFoldDB" id="A0A2J5HNG5"/>
<evidence type="ECO:0000313" key="2">
    <source>
        <dbReference type="EMBL" id="PLN78681.1"/>
    </source>
</evidence>
<accession>A0A2J5HNG5</accession>
<keyword evidence="1" id="KW-0472">Membrane</keyword>
<proteinExistence type="predicted"/>
<evidence type="ECO:0008006" key="4">
    <source>
        <dbReference type="Google" id="ProtNLM"/>
    </source>
</evidence>
<dbReference type="OrthoDB" id="1577640at2759"/>
<reference evidence="3" key="1">
    <citation type="submission" date="2017-12" db="EMBL/GenBank/DDBJ databases">
        <authorList>
            <consortium name="DOE Joint Genome Institute"/>
            <person name="Mondo S.J."/>
            <person name="Kjaerbolling I."/>
            <person name="Vesth T.C."/>
            <person name="Frisvad J.C."/>
            <person name="Nybo J.L."/>
            <person name="Theobald S."/>
            <person name="Kuo A."/>
            <person name="Bowyer P."/>
            <person name="Matsuda Y."/>
            <person name="Lyhne E.K."/>
            <person name="Kogle M.E."/>
            <person name="Clum A."/>
            <person name="Lipzen A."/>
            <person name="Salamov A."/>
            <person name="Ngan C.Y."/>
            <person name="Daum C."/>
            <person name="Chiniquy J."/>
            <person name="Barry K."/>
            <person name="LaButti K."/>
            <person name="Haridas S."/>
            <person name="Simmons B.A."/>
            <person name="Magnuson J.K."/>
            <person name="Mortensen U.H."/>
            <person name="Larsen T.O."/>
            <person name="Grigoriev I.V."/>
            <person name="Baker S.E."/>
            <person name="Andersen M.R."/>
            <person name="Nordberg H.P."/>
            <person name="Cantor M.N."/>
            <person name="Hua S.X."/>
        </authorList>
    </citation>
    <scope>NUCLEOTIDE SEQUENCE [LARGE SCALE GENOMIC DNA]</scope>
    <source>
        <strain evidence="3">IBT 19404</strain>
    </source>
</reference>
<organism evidence="2 3">
    <name type="scientific">Aspergillus taichungensis</name>
    <dbReference type="NCBI Taxonomy" id="482145"/>
    <lineage>
        <taxon>Eukaryota</taxon>
        <taxon>Fungi</taxon>
        <taxon>Dikarya</taxon>
        <taxon>Ascomycota</taxon>
        <taxon>Pezizomycotina</taxon>
        <taxon>Eurotiomycetes</taxon>
        <taxon>Eurotiomycetidae</taxon>
        <taxon>Eurotiales</taxon>
        <taxon>Aspergillaceae</taxon>
        <taxon>Aspergillus</taxon>
        <taxon>Aspergillus subgen. Circumdati</taxon>
    </lineage>
</organism>
<protein>
    <recommendedName>
        <fullName evidence="4">Fungal N-terminal domain-containing protein</fullName>
    </recommendedName>
</protein>
<dbReference type="Proteomes" id="UP000235023">
    <property type="component" value="Unassembled WGS sequence"/>
</dbReference>
<keyword evidence="1" id="KW-1133">Transmembrane helix</keyword>
<feature type="transmembrane region" description="Helical" evidence="1">
    <location>
        <begin position="6"/>
        <end position="29"/>
    </location>
</feature>
<gene>
    <name evidence="2" type="ORF">BDW42DRAFT_201995</name>
</gene>
<dbReference type="EMBL" id="KZ559572">
    <property type="protein sequence ID" value="PLN78681.1"/>
    <property type="molecule type" value="Genomic_DNA"/>
</dbReference>
<evidence type="ECO:0000313" key="3">
    <source>
        <dbReference type="Proteomes" id="UP000235023"/>
    </source>
</evidence>
<keyword evidence="3" id="KW-1185">Reference proteome</keyword>
<sequence length="935" mass="105560">MTDPFSAAGGAVGVISLGLTVCQGFLAYYGPYKSFHEEINIVTTRMEALKCILKVVQNLISEINMLNVPSIAQSIQVANDTILFCQDVLLKLHGILNKCYASVPSGRLAASELKAQVKRVLYPFQRQTLMSLVENVSWLQDNLNTSLQMMQISLAIVGQNQMHTILTKSAAMVSNTGHMAGALQQMDHKSETLDHSLVRLERRLDKMKSHLVASGTQLISNPGFFQSLLDTQQNLDTDLKAAYNESKDALSHEKSCPFHKSGKRIVSLVVKRTICNRLIRFSMLASLHVTVGAGGLAVSPKLEFRPVVPKDSPAFTLLRDVEARLKSDHNRSVIQDTNKRLFELFREGKASPLDTLPDGNTILHYVTHWQAYACRWDARLWDDWRRFINGLLDAGLSPSCVDYMGTTPADKMIELYETYHNGHEGPARESATLAICSDILRAGGHMTCNALDWRYHSNHINPVYHMDVPHLFEDHTVRLVWLLEDSKELQDINLPDELVPLIDRSKDQLLSLLTQGLDMQPWISSYTQWPTGLSILLQAGCDPIWDSFRRACEADCKAGVQILINNRKFQLGPDELRVASIHHNQEIVQLTIQALVDRRKRLQDLAVACLPSEVLAQLQIRSDCLLNMEAAKVYKLLRLHSIEVDDIEEEYGWSVYDAVGCNLSVADQLWHAGFRDVDEVDNCGKTSLMRLGYSNSFKYGPVPLLKKAHWLITKGSSAHRKKSSSPALHFLGHAIGDAISSLKDDKDVRSKLSRLDEDCRKLLWSIFYDDTRDSCDCACSVGGCCGLTRALDELFPRRHWVSTESSVRRVSATIEFIASSLEPKLRGQFYDQIAPGVLRFLSCRMLEITHTCSHDWRNIDPEEVDEIHDEERYLICALENFLNEITAEYEESIETLPEFLTGAWWIRIKEAISMRDTPTEWELNQLLQTGIVLKV</sequence>
<evidence type="ECO:0000256" key="1">
    <source>
        <dbReference type="SAM" id="Phobius"/>
    </source>
</evidence>
<keyword evidence="1" id="KW-0812">Transmembrane</keyword>
<name>A0A2J5HNG5_9EURO</name>